<dbReference type="InterPro" id="IPR044204">
    <property type="entry name" value="IWS1/2"/>
</dbReference>
<comment type="caution">
    <text evidence="4">The sequence shown here is derived from an EMBL/GenBank/DDBJ whole genome shotgun (WGS) entry which is preliminary data.</text>
</comment>
<feature type="region of interest" description="Disordered" evidence="2">
    <location>
        <begin position="1"/>
        <end position="226"/>
    </location>
</feature>
<evidence type="ECO:0000256" key="1">
    <source>
        <dbReference type="PROSITE-ProRule" id="PRU00649"/>
    </source>
</evidence>
<feature type="compositionally biased region" description="Low complexity" evidence="2">
    <location>
        <begin position="471"/>
        <end position="488"/>
    </location>
</feature>
<organism evidence="4 5">
    <name type="scientific">Chlorella sorokiniana</name>
    <name type="common">Freshwater green alga</name>
    <dbReference type="NCBI Taxonomy" id="3076"/>
    <lineage>
        <taxon>Eukaryota</taxon>
        <taxon>Viridiplantae</taxon>
        <taxon>Chlorophyta</taxon>
        <taxon>core chlorophytes</taxon>
        <taxon>Trebouxiophyceae</taxon>
        <taxon>Chlorellales</taxon>
        <taxon>Chlorellaceae</taxon>
        <taxon>Chlorella clade</taxon>
        <taxon>Chlorella</taxon>
    </lineage>
</organism>
<proteinExistence type="predicted"/>
<feature type="compositionally biased region" description="Acidic residues" evidence="2">
    <location>
        <begin position="93"/>
        <end position="116"/>
    </location>
</feature>
<dbReference type="InterPro" id="IPR017923">
    <property type="entry name" value="TFIIS_N"/>
</dbReference>
<accession>A0A2P6U5B2</accession>
<feature type="region of interest" description="Disordered" evidence="2">
    <location>
        <begin position="469"/>
        <end position="494"/>
    </location>
</feature>
<dbReference type="GO" id="GO:0032784">
    <property type="term" value="P:regulation of DNA-templated transcription elongation"/>
    <property type="evidence" value="ECO:0007669"/>
    <property type="project" value="InterPro"/>
</dbReference>
<name>A0A2P6U5B2_CHLSO</name>
<dbReference type="Gene3D" id="1.20.930.10">
    <property type="entry name" value="Conserved domain common to transcription factors TFIIS, elongin A, CRSP70"/>
    <property type="match status" value="1"/>
</dbReference>
<feature type="domain" description="TFIIS N-terminal" evidence="3">
    <location>
        <begin position="285"/>
        <end position="368"/>
    </location>
</feature>
<keyword evidence="1" id="KW-0539">Nucleus</keyword>
<feature type="compositionally biased region" description="Low complexity" evidence="2">
    <location>
        <begin position="16"/>
        <end position="25"/>
    </location>
</feature>
<evidence type="ECO:0000313" key="4">
    <source>
        <dbReference type="EMBL" id="PRW61505.1"/>
    </source>
</evidence>
<feature type="compositionally biased region" description="Basic and acidic residues" evidence="2">
    <location>
        <begin position="133"/>
        <end position="154"/>
    </location>
</feature>
<sequence length="494" mass="54361">MSGVDDLFGSDDEEPQQQAQRSASPAPAPKQDMKARLAALAAAKKREREEEAGGAGGKDKGKKSKKHKAEKADGGEKKQRKQKATGTAALVDFGDDEDEEDDEDWQAGGEEGEEGELGGSGDEAAAPRAASKRQQERAEREAARAEREANRIELDENDEAMVMPTDADRDFIDDEGVDADARVDFGDDDEQLAGYEEAEEAGEEEDELERIFSKKKRKDDGASAKDAKETVENLLSWMELAVEEDQKANEEGRPAIHKLKLLPLVEEVLTTKRLHSDLLDAGLLGVLKAWLELMPDGTLPNARIRESVLRLLCQLPVDTALEDRKEQLKRSGLGRVVMFYFKLPDETAGNRRLAKDLVERWSRPILAPSRARELNEEERERILQARQQRQAKAAAQAAQARMAEIDAEDDAAGRPRQPRFGEAGFRFHASIPQAAALDYVKAPSGKFAMPEAKKGGKKGDEHKLTKKLKGMTKGARAGRAAVASVEGRNVTIQH</sequence>
<dbReference type="Proteomes" id="UP000239899">
    <property type="component" value="Unassembled WGS sequence"/>
</dbReference>
<evidence type="ECO:0000313" key="5">
    <source>
        <dbReference type="Proteomes" id="UP000239899"/>
    </source>
</evidence>
<feature type="compositionally biased region" description="Acidic residues" evidence="2">
    <location>
        <begin position="186"/>
        <end position="208"/>
    </location>
</feature>
<reference evidence="4 5" key="1">
    <citation type="journal article" date="2018" name="Plant J.">
        <title>Genome sequences of Chlorella sorokiniana UTEX 1602 and Micractinium conductrix SAG 241.80: implications to maltose excretion by a green alga.</title>
        <authorList>
            <person name="Arriola M.B."/>
            <person name="Velmurugan N."/>
            <person name="Zhang Y."/>
            <person name="Plunkett M.H."/>
            <person name="Hondzo H."/>
            <person name="Barney B.M."/>
        </authorList>
    </citation>
    <scope>NUCLEOTIDE SEQUENCE [LARGE SCALE GENOMIC DNA]</scope>
    <source>
        <strain evidence="5">UTEX 1602</strain>
    </source>
</reference>
<comment type="subcellular location">
    <subcellularLocation>
        <location evidence="1">Nucleus</location>
    </subcellularLocation>
</comment>
<evidence type="ECO:0000256" key="2">
    <source>
        <dbReference type="SAM" id="MobiDB-lite"/>
    </source>
</evidence>
<dbReference type="STRING" id="3076.A0A2P6U5B2"/>
<dbReference type="OrthoDB" id="21124at2759"/>
<evidence type="ECO:0000259" key="3">
    <source>
        <dbReference type="PROSITE" id="PS51319"/>
    </source>
</evidence>
<dbReference type="GO" id="GO:0005634">
    <property type="term" value="C:nucleus"/>
    <property type="evidence" value="ECO:0007669"/>
    <property type="project" value="UniProtKB-SubCell"/>
</dbReference>
<feature type="compositionally biased region" description="Basic residues" evidence="2">
    <location>
        <begin position="60"/>
        <end position="69"/>
    </location>
</feature>
<dbReference type="PANTHER" id="PTHR47350:SF4">
    <property type="entry name" value="PROTEIN IWS1 HOMOLOG 1"/>
    <property type="match status" value="1"/>
</dbReference>
<dbReference type="Pfam" id="PF08711">
    <property type="entry name" value="Med26"/>
    <property type="match status" value="1"/>
</dbReference>
<dbReference type="PROSITE" id="PS51319">
    <property type="entry name" value="TFIIS_N"/>
    <property type="match status" value="1"/>
</dbReference>
<dbReference type="PANTHER" id="PTHR47350">
    <property type="entry name" value="PROTEIN IWS1 HOMOLOG 1"/>
    <property type="match status" value="1"/>
</dbReference>
<gene>
    <name evidence="4" type="ORF">C2E21_0365</name>
</gene>
<dbReference type="EMBL" id="LHPG02000001">
    <property type="protein sequence ID" value="PRW61505.1"/>
    <property type="molecule type" value="Genomic_DNA"/>
</dbReference>
<dbReference type="GO" id="GO:0009742">
    <property type="term" value="P:brassinosteroid mediated signaling pathway"/>
    <property type="evidence" value="ECO:0007669"/>
    <property type="project" value="InterPro"/>
</dbReference>
<keyword evidence="5" id="KW-1185">Reference proteome</keyword>
<dbReference type="AlphaFoldDB" id="A0A2P6U5B2"/>
<dbReference type="InterPro" id="IPR035441">
    <property type="entry name" value="TFIIS/LEDGF_dom_sf"/>
</dbReference>
<protein>
    <submittedName>
        <fullName evidence="4">IWS1-like protein</fullName>
    </submittedName>
</protein>